<sequence>MEFELKLAGFRLYVMRDLTGKTEPPPSQSPAPVSVSATAEAPANGSVSTSLAISKPVPSSGGFQTFLEKAADEGLVFLKSPRVGYFRRSRTIKGKRAPPPCKELFKSNTGPTLILFRYRFHDVIAVLFGWEGYDASEFAKVSSVLKEWQWNWKPARSEALVTIQAGLSLVQLVEEDSVLWSCGLQLILENCLITLLRMQLETRRMRVLFTRRIWSQVLLLYLVDKNVFRWSDLIHGGIHSLKSKSFRSSVYKNALAASIYQIWTQRNACVRNGNILTEDRIGKQIVKEGQVLCYIEQLGGELPIESDVSGEVIKILREDGDPVGYGDALIVILPSFPGIKKLHYTLQAIYASSTLPFSVEDGNFLTLDRELSLSRLHIEPEVHER</sequence>
<dbReference type="SUPFAM" id="SSF51230">
    <property type="entry name" value="Single hybrid motif"/>
    <property type="match status" value="1"/>
</dbReference>
<organism evidence="2">
    <name type="scientific">Fagus sylvatica</name>
    <name type="common">Beechnut</name>
    <dbReference type="NCBI Taxonomy" id="28930"/>
    <lineage>
        <taxon>Eukaryota</taxon>
        <taxon>Viridiplantae</taxon>
        <taxon>Streptophyta</taxon>
        <taxon>Embryophyta</taxon>
        <taxon>Tracheophyta</taxon>
        <taxon>Spermatophyta</taxon>
        <taxon>Magnoliopsida</taxon>
        <taxon>eudicotyledons</taxon>
        <taxon>Gunneridae</taxon>
        <taxon>Pentapetalae</taxon>
        <taxon>rosids</taxon>
        <taxon>fabids</taxon>
        <taxon>Fagales</taxon>
        <taxon>Fagaceae</taxon>
        <taxon>Fagus</taxon>
    </lineage>
</organism>
<dbReference type="EMBL" id="OIVN01003890">
    <property type="protein sequence ID" value="SPD14187.1"/>
    <property type="molecule type" value="Genomic_DNA"/>
</dbReference>
<reference evidence="2" key="1">
    <citation type="submission" date="2018-02" db="EMBL/GenBank/DDBJ databases">
        <authorList>
            <person name="Cohen D.B."/>
            <person name="Kent A.D."/>
        </authorList>
    </citation>
    <scope>NUCLEOTIDE SEQUENCE</scope>
</reference>
<dbReference type="AlphaFoldDB" id="A0A2N9HIZ4"/>
<evidence type="ECO:0000259" key="1">
    <source>
        <dbReference type="Pfam" id="PF00364"/>
    </source>
</evidence>
<dbReference type="PANTHER" id="PTHR47597:SF1">
    <property type="entry name" value="IS A MEMBER OF THE PF|00364 BIOTIN-REQUIRING ENZYMES FAMILY-RELATED"/>
    <property type="match status" value="1"/>
</dbReference>
<proteinExistence type="predicted"/>
<evidence type="ECO:0000313" key="2">
    <source>
        <dbReference type="EMBL" id="SPD14187.1"/>
    </source>
</evidence>
<accession>A0A2N9HIZ4</accession>
<dbReference type="PANTHER" id="PTHR47597">
    <property type="entry name" value="IS A MEMBER OF THE PF|00364 BIOTIN-REQUIRING ENZYMES FAMILY-RELATED"/>
    <property type="match status" value="1"/>
</dbReference>
<dbReference type="InterPro" id="IPR011053">
    <property type="entry name" value="Single_hybrid_motif"/>
</dbReference>
<dbReference type="Gene3D" id="2.40.50.100">
    <property type="match status" value="1"/>
</dbReference>
<dbReference type="InterPro" id="IPR000089">
    <property type="entry name" value="Biotin_lipoyl"/>
</dbReference>
<gene>
    <name evidence="2" type="ORF">FSB_LOCUS42069</name>
</gene>
<feature type="domain" description="Lipoyl-binding" evidence="1">
    <location>
        <begin position="286"/>
        <end position="332"/>
    </location>
</feature>
<dbReference type="Pfam" id="PF00364">
    <property type="entry name" value="Biotin_lipoyl"/>
    <property type="match status" value="1"/>
</dbReference>
<protein>
    <recommendedName>
        <fullName evidence="1">Lipoyl-binding domain-containing protein</fullName>
    </recommendedName>
</protein>
<name>A0A2N9HIZ4_FAGSY</name>
<dbReference type="InterPro" id="IPR053217">
    <property type="entry name" value="ACC_Biotin_Carrier"/>
</dbReference>
<dbReference type="CDD" id="cd06850">
    <property type="entry name" value="biotinyl_domain"/>
    <property type="match status" value="1"/>
</dbReference>